<dbReference type="Pfam" id="PF13676">
    <property type="entry name" value="TIR_2"/>
    <property type="match status" value="1"/>
</dbReference>
<sequence>MTNERVMQLIKEAYKRNLTELDLSWRKLTQLPQEIGTLRNLTKLNLSGNNLSQLPPEIGELKYLTELYLSVNQLTNFPLQITELKCLTTLDLSHNQLTQLPREIGKLKNLTKLSVINNQLIELPSEIIKLEKLITLNLLRNNLKRLPPEISELKKLKTINLSQNQMVQLPSEINKLENLIEFDLSYNQLTQLPFEITELKNLTLLDLSHNNLTELPPETWKLRYLTTLNLFDNPLTIPPPEIVSMGVEAIFTYLKQSKTTEHNEAKLILVGNGEVGKTCLANRLITDKFVEDKITEGIKRSKWSIPSPGSGSSSIKLNIWDFGGQEIYHATHQFFLTKRSVYLLVWNARKTKDYDNIYYWLHTIEAFGGDSPIILVMSKVNESDDDLDLKDLKSKFHIVDYLKIDSKDGRGISRLKESISEAAWNLPLMKVKWVDSWYQVRKRLEEVKENSITYNEFYEICKSEGLDDENINILDGYLNDLGVTLHFRDRIALRNIVILKPEWATGAFYKILSTKSVLQREGVLLRSELDEIWDKETYPPDIYPQLMELMNKFELSYELQDKNSYLIPELLPKSSPDFDWNDEENLYFYYSYDSFLPSGIITRFIVRMHQDIEKKENGMPLCWREGVVLKLRNSIALVEMKSDKRQIEIRIKGDNKRGALEVICYHLDHINASIKKINVSKQIPCNCSNNCPERYSYDKLLKAEKNNVEIIQCHESYESISISSLLDGYKRREERFRGLGKTDNLFEYDVFICHSSKDKPIIESLVKDLKMKNVTYWVDKEQINFGDPVTQKIEEGLKNSKYVVPCLSKNLTILGWTRAEYGSILNREFSGNSKRIVIPLKLDNCEDADIPDLLYDKKRVTYSNKTEFNEFIEFLKN</sequence>
<evidence type="ECO:0000259" key="12">
    <source>
        <dbReference type="PROSITE" id="PS50104"/>
    </source>
</evidence>
<evidence type="ECO:0000256" key="9">
    <source>
        <dbReference type="ARBA" id="ARBA00023134"/>
    </source>
</evidence>
<dbReference type="Pfam" id="PF16095">
    <property type="entry name" value="COR-A"/>
    <property type="match status" value="1"/>
</dbReference>
<dbReference type="InterPro" id="IPR003591">
    <property type="entry name" value="Leu-rich_rpt_typical-subtyp"/>
</dbReference>
<dbReference type="HOGENOM" id="CLU_006878_0_0_2"/>
<dbReference type="InterPro" id="IPR036388">
    <property type="entry name" value="WH-like_DNA-bd_sf"/>
</dbReference>
<dbReference type="PROSITE" id="PS51421">
    <property type="entry name" value="RAS"/>
    <property type="match status" value="1"/>
</dbReference>
<evidence type="ECO:0000256" key="5">
    <source>
        <dbReference type="ARBA" id="ARBA00022737"/>
    </source>
</evidence>
<dbReference type="Gene3D" id="1.10.10.10">
    <property type="entry name" value="Winged helix-like DNA-binding domain superfamily/Winged helix DNA-binding domain"/>
    <property type="match status" value="1"/>
</dbReference>
<dbReference type="Pfam" id="PF25497">
    <property type="entry name" value="COR-B"/>
    <property type="match status" value="1"/>
</dbReference>
<name>A0A0E3Q674_9EURY</name>
<evidence type="ECO:0000256" key="10">
    <source>
        <dbReference type="ARBA" id="ARBA00047899"/>
    </source>
</evidence>
<dbReference type="SUPFAM" id="SSF52540">
    <property type="entry name" value="P-loop containing nucleoside triphosphate hydrolases"/>
    <property type="match status" value="1"/>
</dbReference>
<dbReference type="SMART" id="SM00369">
    <property type="entry name" value="LRR_TYP"/>
    <property type="match status" value="7"/>
</dbReference>
<dbReference type="RefSeq" id="WP_052727948.1">
    <property type="nucleotide sequence ID" value="NZ_CP009520.1"/>
</dbReference>
<keyword evidence="7" id="KW-0418">Kinase</keyword>
<keyword evidence="9" id="KW-0342">GTP-binding</keyword>
<dbReference type="GO" id="GO:0003924">
    <property type="term" value="F:GTPase activity"/>
    <property type="evidence" value="ECO:0007669"/>
    <property type="project" value="InterPro"/>
</dbReference>
<keyword evidence="5" id="KW-0677">Repeat</keyword>
<dbReference type="Pfam" id="PF13855">
    <property type="entry name" value="LRR_8"/>
    <property type="match status" value="2"/>
</dbReference>
<organism evidence="14 15">
    <name type="scientific">Methanosarcina vacuolata Z-761</name>
    <dbReference type="NCBI Taxonomy" id="1434123"/>
    <lineage>
        <taxon>Archaea</taxon>
        <taxon>Methanobacteriati</taxon>
        <taxon>Methanobacteriota</taxon>
        <taxon>Stenosarchaea group</taxon>
        <taxon>Methanomicrobia</taxon>
        <taxon>Methanosarcinales</taxon>
        <taxon>Methanosarcinaceae</taxon>
        <taxon>Methanosarcina</taxon>
    </lineage>
</organism>
<dbReference type="Gene3D" id="3.80.10.10">
    <property type="entry name" value="Ribonuclease Inhibitor"/>
    <property type="match status" value="2"/>
</dbReference>
<dbReference type="InterPro" id="IPR057263">
    <property type="entry name" value="COR-B"/>
</dbReference>
<dbReference type="Pfam" id="PF00560">
    <property type="entry name" value="LRR_1"/>
    <property type="match status" value="1"/>
</dbReference>
<keyword evidence="4" id="KW-0808">Transferase</keyword>
<reference evidence="14 15" key="1">
    <citation type="submission" date="2014-07" db="EMBL/GenBank/DDBJ databases">
        <title>Methanogenic archaea and the global carbon cycle.</title>
        <authorList>
            <person name="Henriksen J.R."/>
            <person name="Luke J."/>
            <person name="Reinhart S."/>
            <person name="Benedict M.N."/>
            <person name="Youngblut N.D."/>
            <person name="Metcalf M.E."/>
            <person name="Whitaker R.J."/>
            <person name="Metcalf W.W."/>
        </authorList>
    </citation>
    <scope>NUCLEOTIDE SEQUENCE [LARGE SCALE GENOMIC DNA]</scope>
    <source>
        <strain evidence="14 15">Z-761</strain>
    </source>
</reference>
<dbReference type="SUPFAM" id="SSF52200">
    <property type="entry name" value="Toll/Interleukin receptor TIR domain"/>
    <property type="match status" value="1"/>
</dbReference>
<evidence type="ECO:0000256" key="3">
    <source>
        <dbReference type="ARBA" id="ARBA00022614"/>
    </source>
</evidence>
<dbReference type="GO" id="GO:0007165">
    <property type="term" value="P:signal transduction"/>
    <property type="evidence" value="ECO:0007669"/>
    <property type="project" value="InterPro"/>
</dbReference>
<dbReference type="InterPro" id="IPR000157">
    <property type="entry name" value="TIR_dom"/>
</dbReference>
<feature type="domain" description="TIR" evidence="12">
    <location>
        <begin position="746"/>
        <end position="877"/>
    </location>
</feature>
<dbReference type="GO" id="GO:0005524">
    <property type="term" value="F:ATP binding"/>
    <property type="evidence" value="ECO:0007669"/>
    <property type="project" value="UniProtKB-KW"/>
</dbReference>
<proteinExistence type="predicted"/>
<evidence type="ECO:0000256" key="1">
    <source>
        <dbReference type="ARBA" id="ARBA00012513"/>
    </source>
</evidence>
<dbReference type="EMBL" id="CP009520">
    <property type="protein sequence ID" value="AKB44230.1"/>
    <property type="molecule type" value="Genomic_DNA"/>
</dbReference>
<keyword evidence="3" id="KW-0433">Leucine-rich repeat</keyword>
<keyword evidence="2" id="KW-0723">Serine/threonine-protein kinase</keyword>
<evidence type="ECO:0000256" key="7">
    <source>
        <dbReference type="ARBA" id="ARBA00022777"/>
    </source>
</evidence>
<dbReference type="AlphaFoldDB" id="A0A0E3Q674"/>
<dbReference type="PROSITE" id="PS51450">
    <property type="entry name" value="LRR"/>
    <property type="match status" value="3"/>
</dbReference>
<dbReference type="Gene3D" id="3.40.50.10140">
    <property type="entry name" value="Toll/interleukin-1 receptor homology (TIR) domain"/>
    <property type="match status" value="1"/>
</dbReference>
<evidence type="ECO:0000256" key="8">
    <source>
        <dbReference type="ARBA" id="ARBA00022840"/>
    </source>
</evidence>
<evidence type="ECO:0000256" key="4">
    <source>
        <dbReference type="ARBA" id="ARBA00022679"/>
    </source>
</evidence>
<evidence type="ECO:0000313" key="14">
    <source>
        <dbReference type="EMBL" id="AKB44230.1"/>
    </source>
</evidence>
<dbReference type="InterPro" id="IPR032171">
    <property type="entry name" value="COR-A"/>
</dbReference>
<gene>
    <name evidence="14" type="ORF">MSVAZ_1961</name>
</gene>
<dbReference type="EC" id="2.7.11.1" evidence="1"/>
<dbReference type="InterPro" id="IPR032675">
    <property type="entry name" value="LRR_dom_sf"/>
</dbReference>
<dbReference type="SUPFAM" id="SSF52058">
    <property type="entry name" value="L domain-like"/>
    <property type="match status" value="1"/>
</dbReference>
<dbReference type="GeneID" id="24810415"/>
<dbReference type="Gene3D" id="3.40.50.300">
    <property type="entry name" value="P-loop containing nucleotide triphosphate hydrolases"/>
    <property type="match status" value="1"/>
</dbReference>
<dbReference type="InterPro" id="IPR001806">
    <property type="entry name" value="Small_GTPase"/>
</dbReference>
<dbReference type="PRINTS" id="PR00449">
    <property type="entry name" value="RASTRNSFRMNG"/>
</dbReference>
<dbReference type="InterPro" id="IPR035897">
    <property type="entry name" value="Toll_tir_struct_dom_sf"/>
</dbReference>
<dbReference type="PATRIC" id="fig|1434123.4.peg.2384"/>
<dbReference type="Gene3D" id="1.10.10.2200">
    <property type="match status" value="1"/>
</dbReference>
<evidence type="ECO:0000256" key="2">
    <source>
        <dbReference type="ARBA" id="ARBA00022527"/>
    </source>
</evidence>
<evidence type="ECO:0000259" key="13">
    <source>
        <dbReference type="PROSITE" id="PS51424"/>
    </source>
</evidence>
<dbReference type="STRING" id="1434123.MSVAZ_1961"/>
<dbReference type="SMART" id="SM00365">
    <property type="entry name" value="LRR_SD22"/>
    <property type="match status" value="3"/>
</dbReference>
<dbReference type="InterPro" id="IPR005225">
    <property type="entry name" value="Small_GTP-bd"/>
</dbReference>
<dbReference type="InterPro" id="IPR050216">
    <property type="entry name" value="LRR_domain-containing"/>
</dbReference>
<keyword evidence="6" id="KW-0547">Nucleotide-binding</keyword>
<feature type="domain" description="Roc" evidence="13">
    <location>
        <begin position="258"/>
        <end position="426"/>
    </location>
</feature>
<keyword evidence="15" id="KW-1185">Reference proteome</keyword>
<dbReference type="PRINTS" id="PR00019">
    <property type="entry name" value="LEURICHRPT"/>
</dbReference>
<dbReference type="SMART" id="SM00364">
    <property type="entry name" value="LRR_BAC"/>
    <property type="match status" value="7"/>
</dbReference>
<keyword evidence="8" id="KW-0067">ATP-binding</keyword>
<dbReference type="GO" id="GO:0004674">
    <property type="term" value="F:protein serine/threonine kinase activity"/>
    <property type="evidence" value="ECO:0007669"/>
    <property type="project" value="UniProtKB-KW"/>
</dbReference>
<dbReference type="Pfam" id="PF08477">
    <property type="entry name" value="Roc"/>
    <property type="match status" value="1"/>
</dbReference>
<dbReference type="PROSITE" id="PS51424">
    <property type="entry name" value="ROC"/>
    <property type="match status" value="1"/>
</dbReference>
<dbReference type="Gene3D" id="3.30.310.200">
    <property type="match status" value="1"/>
</dbReference>
<dbReference type="SMART" id="SM00175">
    <property type="entry name" value="RAB"/>
    <property type="match status" value="1"/>
</dbReference>
<dbReference type="InterPro" id="IPR020859">
    <property type="entry name" value="ROC"/>
</dbReference>
<evidence type="ECO:0000256" key="6">
    <source>
        <dbReference type="ARBA" id="ARBA00022741"/>
    </source>
</evidence>
<comment type="catalytic activity">
    <reaction evidence="10">
        <text>L-threonyl-[protein] + ATP = O-phospho-L-threonyl-[protein] + ADP + H(+)</text>
        <dbReference type="Rhea" id="RHEA:46608"/>
        <dbReference type="Rhea" id="RHEA-COMP:11060"/>
        <dbReference type="Rhea" id="RHEA-COMP:11605"/>
        <dbReference type="ChEBI" id="CHEBI:15378"/>
        <dbReference type="ChEBI" id="CHEBI:30013"/>
        <dbReference type="ChEBI" id="CHEBI:30616"/>
        <dbReference type="ChEBI" id="CHEBI:61977"/>
        <dbReference type="ChEBI" id="CHEBI:456216"/>
        <dbReference type="EC" id="2.7.11.1"/>
    </reaction>
</comment>
<evidence type="ECO:0000256" key="11">
    <source>
        <dbReference type="ARBA" id="ARBA00048679"/>
    </source>
</evidence>
<dbReference type="GO" id="GO:0005525">
    <property type="term" value="F:GTP binding"/>
    <property type="evidence" value="ECO:0007669"/>
    <property type="project" value="InterPro"/>
</dbReference>
<accession>A0A0E3Q674</accession>
<dbReference type="SMART" id="SM00255">
    <property type="entry name" value="TIR"/>
    <property type="match status" value="1"/>
</dbReference>
<protein>
    <recommendedName>
        <fullName evidence="1">non-specific serine/threonine protein kinase</fullName>
        <ecNumber evidence="1">2.7.11.1</ecNumber>
    </recommendedName>
</protein>
<dbReference type="InterPro" id="IPR027417">
    <property type="entry name" value="P-loop_NTPase"/>
</dbReference>
<dbReference type="NCBIfam" id="TIGR00231">
    <property type="entry name" value="small_GTP"/>
    <property type="match status" value="1"/>
</dbReference>
<dbReference type="PROSITE" id="PS50104">
    <property type="entry name" value="TIR"/>
    <property type="match status" value="1"/>
</dbReference>
<dbReference type="Proteomes" id="UP000033096">
    <property type="component" value="Chromosome"/>
</dbReference>
<evidence type="ECO:0000313" key="15">
    <source>
        <dbReference type="Proteomes" id="UP000033096"/>
    </source>
</evidence>
<dbReference type="InterPro" id="IPR001611">
    <property type="entry name" value="Leu-rich_rpt"/>
</dbReference>
<dbReference type="PANTHER" id="PTHR48051:SF39">
    <property type="entry name" value="P53-INDUCED DEATH DOMAIN PROTEIN 1"/>
    <property type="match status" value="1"/>
</dbReference>
<dbReference type="GO" id="GO:0005737">
    <property type="term" value="C:cytoplasm"/>
    <property type="evidence" value="ECO:0007669"/>
    <property type="project" value="TreeGrafter"/>
</dbReference>
<dbReference type="KEGG" id="mvc:MSVAZ_1961"/>
<dbReference type="PANTHER" id="PTHR48051">
    <property type="match status" value="1"/>
</dbReference>
<comment type="catalytic activity">
    <reaction evidence="11">
        <text>L-seryl-[protein] + ATP = O-phospho-L-seryl-[protein] + ADP + H(+)</text>
        <dbReference type="Rhea" id="RHEA:17989"/>
        <dbReference type="Rhea" id="RHEA-COMP:9863"/>
        <dbReference type="Rhea" id="RHEA-COMP:11604"/>
        <dbReference type="ChEBI" id="CHEBI:15378"/>
        <dbReference type="ChEBI" id="CHEBI:29999"/>
        <dbReference type="ChEBI" id="CHEBI:30616"/>
        <dbReference type="ChEBI" id="CHEBI:83421"/>
        <dbReference type="ChEBI" id="CHEBI:456216"/>
        <dbReference type="EC" id="2.7.11.1"/>
    </reaction>
</comment>
<dbReference type="PROSITE" id="PS51419">
    <property type="entry name" value="RAB"/>
    <property type="match status" value="1"/>
</dbReference>